<dbReference type="PANTHER" id="PTHR21047">
    <property type="entry name" value="DTDP-6-DEOXY-D-GLUCOSE-3,5 EPIMERASE"/>
    <property type="match status" value="1"/>
</dbReference>
<dbReference type="EMBL" id="CP081869">
    <property type="protein sequence ID" value="QZO01170.1"/>
    <property type="molecule type" value="Genomic_DNA"/>
</dbReference>
<evidence type="ECO:0000256" key="5">
    <source>
        <dbReference type="ARBA" id="ARBA00029758"/>
    </source>
</evidence>
<dbReference type="InterPro" id="IPR014710">
    <property type="entry name" value="RmlC-like_jellyroll"/>
</dbReference>
<gene>
    <name evidence="10" type="ORF">K6K41_06380</name>
</gene>
<sequence>MRFTRTRIDGALIVDLEPRSDDRGFFARAFCVEEFRQAGVAFECPQINLSRNHAARTLRGMHYRDFAHAEAKFVRVVRGRAWDVAVDVRPDSPTFGDSVGVELGDVEGRGLYLAKGLAHGFLTLEPDTDMLYLMSDVYTPQHERGLRWNDPALAIDWPERPLVISERDATYPDFSPTGFAPAGRSGGA</sequence>
<dbReference type="PANTHER" id="PTHR21047:SF2">
    <property type="entry name" value="THYMIDINE DIPHOSPHO-4-KETO-RHAMNOSE 3,5-EPIMERASE"/>
    <property type="match status" value="1"/>
</dbReference>
<dbReference type="GO" id="GO:0005829">
    <property type="term" value="C:cytosol"/>
    <property type="evidence" value="ECO:0007669"/>
    <property type="project" value="TreeGrafter"/>
</dbReference>
<feature type="active site" description="Proton acceptor" evidence="8">
    <location>
        <position position="62"/>
    </location>
</feature>
<dbReference type="SUPFAM" id="SSF51182">
    <property type="entry name" value="RmlC-like cupins"/>
    <property type="match status" value="1"/>
</dbReference>
<feature type="site" description="Participates in a stacking interaction with the thymidine ring of dTDP-4-oxo-6-deoxyglucose" evidence="9">
    <location>
        <position position="138"/>
    </location>
</feature>
<reference evidence="10" key="1">
    <citation type="submission" date="2021-08" db="EMBL/GenBank/DDBJ databases">
        <authorList>
            <person name="Zhang H."/>
            <person name="Xu M."/>
            <person name="Yu Z."/>
            <person name="Yang L."/>
            <person name="Cai Y."/>
        </authorList>
    </citation>
    <scope>NUCLEOTIDE SEQUENCE</scope>
    <source>
        <strain evidence="10">CHL1</strain>
    </source>
</reference>
<comment type="catalytic activity">
    <reaction evidence="1">
        <text>dTDP-4-dehydro-6-deoxy-alpha-D-glucose = dTDP-4-dehydro-beta-L-rhamnose</text>
        <dbReference type="Rhea" id="RHEA:16969"/>
        <dbReference type="ChEBI" id="CHEBI:57649"/>
        <dbReference type="ChEBI" id="CHEBI:62830"/>
        <dbReference type="EC" id="5.1.3.13"/>
    </reaction>
</comment>
<dbReference type="GO" id="GO:0000271">
    <property type="term" value="P:polysaccharide biosynthetic process"/>
    <property type="evidence" value="ECO:0007669"/>
    <property type="project" value="TreeGrafter"/>
</dbReference>
<evidence type="ECO:0000313" key="10">
    <source>
        <dbReference type="EMBL" id="QZO01170.1"/>
    </source>
</evidence>
<dbReference type="KEGG" id="cmet:K6K41_06380"/>
<evidence type="ECO:0000256" key="1">
    <source>
        <dbReference type="ARBA" id="ARBA00001298"/>
    </source>
</evidence>
<comment type="function">
    <text evidence="2">Catalyzes the epimerization of the C3' and C5'positions of dTDP-6-deoxy-D-xylo-4-hexulose, forming dTDP-6-deoxy-L-lyxo-4-hexulose.</text>
</comment>
<dbReference type="AlphaFoldDB" id="A0A9E6RC68"/>
<dbReference type="GO" id="GO:0019305">
    <property type="term" value="P:dTDP-rhamnose biosynthetic process"/>
    <property type="evidence" value="ECO:0007669"/>
    <property type="project" value="TreeGrafter"/>
</dbReference>
<dbReference type="InterPro" id="IPR000888">
    <property type="entry name" value="RmlC-like"/>
</dbReference>
<evidence type="ECO:0000256" key="2">
    <source>
        <dbReference type="ARBA" id="ARBA00001997"/>
    </source>
</evidence>
<organism evidence="10 11">
    <name type="scientific">Chenggangzhangella methanolivorans</name>
    <dbReference type="NCBI Taxonomy" id="1437009"/>
    <lineage>
        <taxon>Bacteria</taxon>
        <taxon>Pseudomonadati</taxon>
        <taxon>Pseudomonadota</taxon>
        <taxon>Alphaproteobacteria</taxon>
        <taxon>Hyphomicrobiales</taxon>
        <taxon>Methylopilaceae</taxon>
        <taxon>Chenggangzhangella</taxon>
    </lineage>
</organism>
<accession>A0A9E6RC68</accession>
<evidence type="ECO:0000256" key="7">
    <source>
        <dbReference type="ARBA" id="ARBA00033311"/>
    </source>
</evidence>
<dbReference type="Proteomes" id="UP000825701">
    <property type="component" value="Chromosome"/>
</dbReference>
<evidence type="ECO:0000256" key="9">
    <source>
        <dbReference type="PIRSR" id="PIRSR600888-3"/>
    </source>
</evidence>
<evidence type="ECO:0000256" key="3">
    <source>
        <dbReference type="ARBA" id="ARBA00012098"/>
    </source>
</evidence>
<dbReference type="CDD" id="cd00438">
    <property type="entry name" value="cupin_RmlC"/>
    <property type="match status" value="1"/>
</dbReference>
<dbReference type="Gene3D" id="2.60.120.10">
    <property type="entry name" value="Jelly Rolls"/>
    <property type="match status" value="1"/>
</dbReference>
<dbReference type="EC" id="5.1.3.13" evidence="3"/>
<dbReference type="InterPro" id="IPR011051">
    <property type="entry name" value="RmlC_Cupin_sf"/>
</dbReference>
<proteinExistence type="predicted"/>
<feature type="active site" description="Proton donor" evidence="8">
    <location>
        <position position="132"/>
    </location>
</feature>
<evidence type="ECO:0000313" key="11">
    <source>
        <dbReference type="Proteomes" id="UP000825701"/>
    </source>
</evidence>
<dbReference type="GO" id="GO:0008830">
    <property type="term" value="F:dTDP-4-dehydrorhamnose 3,5-epimerase activity"/>
    <property type="evidence" value="ECO:0007669"/>
    <property type="project" value="UniProtKB-EC"/>
</dbReference>
<evidence type="ECO:0000256" key="6">
    <source>
        <dbReference type="ARBA" id="ARBA00031424"/>
    </source>
</evidence>
<evidence type="ECO:0000256" key="8">
    <source>
        <dbReference type="PIRSR" id="PIRSR600888-1"/>
    </source>
</evidence>
<evidence type="ECO:0000256" key="4">
    <source>
        <dbReference type="ARBA" id="ARBA00019595"/>
    </source>
</evidence>
<dbReference type="RefSeq" id="WP_261404409.1">
    <property type="nucleotide sequence ID" value="NZ_CP081869.1"/>
</dbReference>
<keyword evidence="11" id="KW-1185">Reference proteome</keyword>
<dbReference type="Pfam" id="PF00908">
    <property type="entry name" value="dTDP_sugar_isom"/>
    <property type="match status" value="1"/>
</dbReference>
<protein>
    <recommendedName>
        <fullName evidence="4">dTDP-4-dehydrorhamnose 3,5-epimerase</fullName>
        <ecNumber evidence="3">5.1.3.13</ecNumber>
    </recommendedName>
    <alternativeName>
        <fullName evidence="6">Thymidine diphospho-4-keto-rhamnose 3,5-epimerase</fullName>
    </alternativeName>
    <alternativeName>
        <fullName evidence="5">dTDP-4-keto-6-deoxyglucose 3,5-epimerase</fullName>
    </alternativeName>
    <alternativeName>
        <fullName evidence="7">dTDP-6-deoxy-D-xylo-4-hexulose 3,5-epimerase</fullName>
    </alternativeName>
</protein>
<name>A0A9E6RC68_9HYPH</name>